<dbReference type="EMBL" id="AP023423">
    <property type="protein sequence ID" value="BCK87396.1"/>
    <property type="molecule type" value="Genomic_DNA"/>
</dbReference>
<dbReference type="SMART" id="SM00052">
    <property type="entry name" value="EAL"/>
    <property type="match status" value="1"/>
</dbReference>
<feature type="transmembrane region" description="Helical" evidence="1">
    <location>
        <begin position="30"/>
        <end position="48"/>
    </location>
</feature>
<dbReference type="Pfam" id="PF13426">
    <property type="entry name" value="PAS_9"/>
    <property type="match status" value="1"/>
</dbReference>
<dbReference type="SUPFAM" id="SSF55785">
    <property type="entry name" value="PYP-like sensor domain (PAS domain)"/>
    <property type="match status" value="1"/>
</dbReference>
<dbReference type="SMART" id="SM00086">
    <property type="entry name" value="PAC"/>
    <property type="match status" value="1"/>
</dbReference>
<evidence type="ECO:0000259" key="2">
    <source>
        <dbReference type="PROSITE" id="PS50112"/>
    </source>
</evidence>
<feature type="domain" description="PAC" evidence="3">
    <location>
        <begin position="278"/>
        <end position="330"/>
    </location>
</feature>
<sequence>MKASAKNNETTDVESETLIRKLHLISRNSGVGFIATASSSLILVAAAIQSNHFTIWIIWWLALLLVSTIRLGMARRFFHDEAAHAVDATAWSSRYTILVVALGALWAMGILGFSFGASANERFLAALVAAAMSAAAISTLAPRIRLYRIYAAPMIISVALASFLSATQLFDWIFGVIALIYLYGVNSSATYLNDTLTKSIRLTNELQIASMVYQAIGDAVLITDTHGIVVACNAAFKKMSGYELNEIIAMNAQEFNSGRNDRSVHKQMWEALATSGHWQGEIYNRRKNGEEYLKWLTINTIHDDQGNPFRYVGLYSDVTDQKRAEEMAWKHANYDTLTSLPNRRLFRDRLEQEIKKERRDHSGIALLIVDLDKFNEVNDTLGHSYGDLLLLEATSRIMPCVRMADTVARTGGDEFSIILPDFPDAEHVVRVAETIVQKLREPFKLDGEGAYISASIGIAYFPTDAEDAGELIKNADRAMFSAKKAGGDRYEFFTNAMQETALLHRRLTNDLRVAVSEGQLRLVFQPIVRLQDGRIAKAEALLRWEHPELGTISPVEFIPLAEESGLIIEIGDWVFREAAMRAKQWSDKFRSNIQISINKSSVQFHSIAYANGWIDYLWEIGLPGECIVIEITESLILNSNPLIAAQLAIYRAAGIQISIDDFGTGYSSLSYLKKFDADFLKIDQSFVRDIENDPSDLALSEAIIVMAHKLGIQVIAEGVETERQSAILLEAGCDYGQGYLFSIPVPAADFEKLLEKQSAASGE</sequence>
<dbReference type="CDD" id="cd01949">
    <property type="entry name" value="GGDEF"/>
    <property type="match status" value="1"/>
</dbReference>
<dbReference type="InterPro" id="IPR000014">
    <property type="entry name" value="PAS"/>
</dbReference>
<dbReference type="InterPro" id="IPR000160">
    <property type="entry name" value="GGDEF_dom"/>
</dbReference>
<dbReference type="Pfam" id="PF00563">
    <property type="entry name" value="EAL"/>
    <property type="match status" value="1"/>
</dbReference>
<dbReference type="InterPro" id="IPR052155">
    <property type="entry name" value="Biofilm_reg_signaling"/>
</dbReference>
<reference evidence="6 7" key="1">
    <citation type="journal article" date="2022" name="Int. J. Syst. Evol. Microbiol.">
        <title>&lt;i&gt;Sideroxyarcus emersonii&lt;/i&gt; gen. nov. sp. nov., a neutrophilic, microaerobic iron- and thiosulfate-oxidizing bacterium isolated from iron-rich wetland sediment.</title>
        <authorList>
            <person name="Kato S."/>
            <person name="Itoh T."/>
            <person name="Iino T."/>
            <person name="Ohkuma M."/>
        </authorList>
    </citation>
    <scope>NUCLEOTIDE SEQUENCE [LARGE SCALE GENOMIC DNA]</scope>
    <source>
        <strain evidence="6 7">MIZ01</strain>
    </source>
</reference>
<dbReference type="PROSITE" id="PS50113">
    <property type="entry name" value="PAC"/>
    <property type="match status" value="1"/>
</dbReference>
<dbReference type="NCBIfam" id="TIGR00229">
    <property type="entry name" value="sensory_box"/>
    <property type="match status" value="1"/>
</dbReference>
<evidence type="ECO:0000256" key="1">
    <source>
        <dbReference type="SAM" id="Phobius"/>
    </source>
</evidence>
<dbReference type="Pfam" id="PF00990">
    <property type="entry name" value="GGDEF"/>
    <property type="match status" value="1"/>
</dbReference>
<evidence type="ECO:0000313" key="7">
    <source>
        <dbReference type="Proteomes" id="UP001320326"/>
    </source>
</evidence>
<dbReference type="PANTHER" id="PTHR44757">
    <property type="entry name" value="DIGUANYLATE CYCLASE DGCP"/>
    <property type="match status" value="1"/>
</dbReference>
<dbReference type="RefSeq" id="WP_237248513.1">
    <property type="nucleotide sequence ID" value="NZ_AP023423.1"/>
</dbReference>
<dbReference type="InterPro" id="IPR001633">
    <property type="entry name" value="EAL_dom"/>
</dbReference>
<dbReference type="InterPro" id="IPR000700">
    <property type="entry name" value="PAS-assoc_C"/>
</dbReference>
<feature type="transmembrane region" description="Helical" evidence="1">
    <location>
        <begin position="123"/>
        <end position="142"/>
    </location>
</feature>
<dbReference type="AlphaFoldDB" id="A0AAN2BYU6"/>
<feature type="transmembrane region" description="Helical" evidence="1">
    <location>
        <begin position="95"/>
        <end position="117"/>
    </location>
</feature>
<dbReference type="Gene3D" id="3.20.20.450">
    <property type="entry name" value="EAL domain"/>
    <property type="match status" value="1"/>
</dbReference>
<dbReference type="InterPro" id="IPR035919">
    <property type="entry name" value="EAL_sf"/>
</dbReference>
<dbReference type="SMART" id="SM00267">
    <property type="entry name" value="GGDEF"/>
    <property type="match status" value="1"/>
</dbReference>
<keyword evidence="7" id="KW-1185">Reference proteome</keyword>
<dbReference type="KEGG" id="seme:MIZ01_1174"/>
<dbReference type="PROSITE" id="PS50887">
    <property type="entry name" value="GGDEF"/>
    <property type="match status" value="1"/>
</dbReference>
<dbReference type="Gene3D" id="3.30.450.20">
    <property type="entry name" value="PAS domain"/>
    <property type="match status" value="1"/>
</dbReference>
<dbReference type="InterPro" id="IPR029787">
    <property type="entry name" value="Nucleotide_cyclase"/>
</dbReference>
<dbReference type="PROSITE" id="PS50112">
    <property type="entry name" value="PAS"/>
    <property type="match status" value="1"/>
</dbReference>
<dbReference type="InterPro" id="IPR035965">
    <property type="entry name" value="PAS-like_dom_sf"/>
</dbReference>
<evidence type="ECO:0000259" key="5">
    <source>
        <dbReference type="PROSITE" id="PS50887"/>
    </source>
</evidence>
<dbReference type="NCBIfam" id="TIGR00254">
    <property type="entry name" value="GGDEF"/>
    <property type="match status" value="1"/>
</dbReference>
<evidence type="ECO:0000259" key="4">
    <source>
        <dbReference type="PROSITE" id="PS50883"/>
    </source>
</evidence>
<evidence type="ECO:0000259" key="3">
    <source>
        <dbReference type="PROSITE" id="PS50113"/>
    </source>
</evidence>
<dbReference type="PROSITE" id="PS50883">
    <property type="entry name" value="EAL"/>
    <property type="match status" value="1"/>
</dbReference>
<keyword evidence="1" id="KW-0812">Transmembrane</keyword>
<evidence type="ECO:0000313" key="6">
    <source>
        <dbReference type="EMBL" id="BCK87396.1"/>
    </source>
</evidence>
<dbReference type="InterPro" id="IPR001610">
    <property type="entry name" value="PAC"/>
</dbReference>
<gene>
    <name evidence="6" type="ORF">MIZ01_1174</name>
</gene>
<dbReference type="Proteomes" id="UP001320326">
    <property type="component" value="Chromosome"/>
</dbReference>
<name>A0AAN2BYU6_9PROT</name>
<dbReference type="Gene3D" id="3.30.70.270">
    <property type="match status" value="1"/>
</dbReference>
<dbReference type="SUPFAM" id="SSF55073">
    <property type="entry name" value="Nucleotide cyclase"/>
    <property type="match status" value="1"/>
</dbReference>
<feature type="transmembrane region" description="Helical" evidence="1">
    <location>
        <begin position="54"/>
        <end position="74"/>
    </location>
</feature>
<dbReference type="InterPro" id="IPR043128">
    <property type="entry name" value="Rev_trsase/Diguanyl_cyclase"/>
</dbReference>
<dbReference type="FunFam" id="3.30.70.270:FF:000001">
    <property type="entry name" value="Diguanylate cyclase domain protein"/>
    <property type="match status" value="1"/>
</dbReference>
<dbReference type="CDD" id="cd00130">
    <property type="entry name" value="PAS"/>
    <property type="match status" value="1"/>
</dbReference>
<dbReference type="SUPFAM" id="SSF141868">
    <property type="entry name" value="EAL domain-like"/>
    <property type="match status" value="1"/>
</dbReference>
<dbReference type="PANTHER" id="PTHR44757:SF2">
    <property type="entry name" value="BIOFILM ARCHITECTURE MAINTENANCE PROTEIN MBAA"/>
    <property type="match status" value="1"/>
</dbReference>
<protein>
    <submittedName>
        <fullName evidence="6">Uncharacterized protein</fullName>
    </submittedName>
</protein>
<feature type="domain" description="PAS" evidence="2">
    <location>
        <begin position="204"/>
        <end position="275"/>
    </location>
</feature>
<feature type="domain" description="GGDEF" evidence="5">
    <location>
        <begin position="362"/>
        <end position="495"/>
    </location>
</feature>
<organism evidence="6 7">
    <name type="scientific">Sideroxyarcus emersonii</name>
    <dbReference type="NCBI Taxonomy" id="2764705"/>
    <lineage>
        <taxon>Bacteria</taxon>
        <taxon>Pseudomonadati</taxon>
        <taxon>Pseudomonadota</taxon>
        <taxon>Betaproteobacteria</taxon>
        <taxon>Nitrosomonadales</taxon>
        <taxon>Gallionellaceae</taxon>
        <taxon>Sideroxyarcus</taxon>
    </lineage>
</organism>
<feature type="domain" description="EAL" evidence="4">
    <location>
        <begin position="504"/>
        <end position="758"/>
    </location>
</feature>
<dbReference type="GO" id="GO:0003824">
    <property type="term" value="F:catalytic activity"/>
    <property type="evidence" value="ECO:0007669"/>
    <property type="project" value="UniProtKB-ARBA"/>
</dbReference>
<proteinExistence type="predicted"/>
<keyword evidence="1" id="KW-0472">Membrane</keyword>
<dbReference type="SMART" id="SM00091">
    <property type="entry name" value="PAS"/>
    <property type="match status" value="1"/>
</dbReference>
<feature type="transmembrane region" description="Helical" evidence="1">
    <location>
        <begin position="149"/>
        <end position="166"/>
    </location>
</feature>
<accession>A0AAN2BYU6</accession>
<dbReference type="CDD" id="cd01948">
    <property type="entry name" value="EAL"/>
    <property type="match status" value="1"/>
</dbReference>
<keyword evidence="1" id="KW-1133">Transmembrane helix</keyword>